<keyword evidence="6" id="KW-0961">Cell wall biogenesis/degradation</keyword>
<dbReference type="Proteomes" id="UP000176186">
    <property type="component" value="Unassembled WGS sequence"/>
</dbReference>
<keyword evidence="2" id="KW-0808">Transferase</keyword>
<gene>
    <name evidence="7" type="ORF">A2363_00465</name>
</gene>
<evidence type="ECO:0000256" key="2">
    <source>
        <dbReference type="ARBA" id="ARBA00022679"/>
    </source>
</evidence>
<evidence type="ECO:0000256" key="1">
    <source>
        <dbReference type="ARBA" id="ARBA00009943"/>
    </source>
</evidence>
<keyword evidence="4" id="KW-0573">Peptidoglycan synthesis</keyword>
<evidence type="ECO:0000256" key="3">
    <source>
        <dbReference type="ARBA" id="ARBA00022960"/>
    </source>
</evidence>
<dbReference type="PROSITE" id="PS51191">
    <property type="entry name" value="FEMABX"/>
    <property type="match status" value="1"/>
</dbReference>
<dbReference type="GO" id="GO:0008360">
    <property type="term" value="P:regulation of cell shape"/>
    <property type="evidence" value="ECO:0007669"/>
    <property type="project" value="UniProtKB-KW"/>
</dbReference>
<keyword evidence="3" id="KW-0133">Cell shape</keyword>
<comment type="caution">
    <text evidence="7">The sequence shown here is derived from an EMBL/GenBank/DDBJ whole genome shotgun (WGS) entry which is preliminary data.</text>
</comment>
<protein>
    <recommendedName>
        <fullName evidence="9">BioF2-like acetyltransferase domain-containing protein</fullName>
    </recommendedName>
</protein>
<proteinExistence type="inferred from homology"/>
<accession>A0A1F6BC63</accession>
<evidence type="ECO:0008006" key="9">
    <source>
        <dbReference type="Google" id="ProtNLM"/>
    </source>
</evidence>
<dbReference type="GO" id="GO:0071555">
    <property type="term" value="P:cell wall organization"/>
    <property type="evidence" value="ECO:0007669"/>
    <property type="project" value="UniProtKB-KW"/>
</dbReference>
<keyword evidence="5" id="KW-0012">Acyltransferase</keyword>
<dbReference type="SUPFAM" id="SSF55729">
    <property type="entry name" value="Acyl-CoA N-acyltransferases (Nat)"/>
    <property type="match status" value="2"/>
</dbReference>
<evidence type="ECO:0000256" key="4">
    <source>
        <dbReference type="ARBA" id="ARBA00022984"/>
    </source>
</evidence>
<dbReference type="InterPro" id="IPR016181">
    <property type="entry name" value="Acyl_CoA_acyltransferase"/>
</dbReference>
<comment type="similarity">
    <text evidence="1">Belongs to the FemABX family.</text>
</comment>
<dbReference type="PANTHER" id="PTHR36174:SF1">
    <property type="entry name" value="LIPID II:GLYCINE GLYCYLTRANSFERASE"/>
    <property type="match status" value="1"/>
</dbReference>
<dbReference type="EMBL" id="MFKE01000029">
    <property type="protein sequence ID" value="OGG34468.1"/>
    <property type="molecule type" value="Genomic_DNA"/>
</dbReference>
<evidence type="ECO:0000256" key="5">
    <source>
        <dbReference type="ARBA" id="ARBA00023315"/>
    </source>
</evidence>
<dbReference type="InterPro" id="IPR003447">
    <property type="entry name" value="FEMABX"/>
</dbReference>
<evidence type="ECO:0000313" key="8">
    <source>
        <dbReference type="Proteomes" id="UP000176186"/>
    </source>
</evidence>
<dbReference type="Gene3D" id="3.40.630.30">
    <property type="match status" value="1"/>
</dbReference>
<dbReference type="STRING" id="1798401.A2363_00465"/>
<evidence type="ECO:0000256" key="6">
    <source>
        <dbReference type="ARBA" id="ARBA00023316"/>
    </source>
</evidence>
<dbReference type="AlphaFoldDB" id="A0A1F6BC63"/>
<organism evidence="7 8">
    <name type="scientific">Candidatus Gottesmanbacteria bacterium RIFOXYB1_FULL_47_11</name>
    <dbReference type="NCBI Taxonomy" id="1798401"/>
    <lineage>
        <taxon>Bacteria</taxon>
        <taxon>Candidatus Gottesmaniibacteriota</taxon>
    </lineage>
</organism>
<evidence type="ECO:0000313" key="7">
    <source>
        <dbReference type="EMBL" id="OGG34468.1"/>
    </source>
</evidence>
<dbReference type="GO" id="GO:0016755">
    <property type="term" value="F:aminoacyltransferase activity"/>
    <property type="evidence" value="ECO:0007669"/>
    <property type="project" value="InterPro"/>
</dbReference>
<name>A0A1F6BC63_9BACT</name>
<dbReference type="Pfam" id="PF02388">
    <property type="entry name" value="FemAB"/>
    <property type="match status" value="2"/>
</dbReference>
<sequence length="297" mass="34883">MIGHPLQTPAWGKFRKEMGIDVEYLGDWQLTFHRIPHTPWTIGYFPKGPAPTKNMIEELRVLGKQKNAIFIQLEPNTKRVSGLTPSHHPLFTKYTFVLDLTKSEDELLSAMHPKTRYNIRVAQKHGVIITEDDASFNEYLRLTKETTNRQGFYAHNRRYHEKMWEIMRESGIAHLFTARYNNEVLCAWIVFVWGDTVYYPYGASSRSHREVMAPALLLWEIALWGKKKGLKKFDLWGAIGPRPDPKDPWYGFHHFKEGFAPRLVEFAGSFDLVINKTLYTLYTIADTIRWKLLKWRR</sequence>
<dbReference type="InterPro" id="IPR050644">
    <property type="entry name" value="PG_Glycine_Bridge_Synth"/>
</dbReference>
<dbReference type="GO" id="GO:0009252">
    <property type="term" value="P:peptidoglycan biosynthetic process"/>
    <property type="evidence" value="ECO:0007669"/>
    <property type="project" value="UniProtKB-KW"/>
</dbReference>
<dbReference type="PANTHER" id="PTHR36174">
    <property type="entry name" value="LIPID II:GLYCINE GLYCYLTRANSFERASE"/>
    <property type="match status" value="1"/>
</dbReference>
<reference evidence="7 8" key="1">
    <citation type="journal article" date="2016" name="Nat. Commun.">
        <title>Thousands of microbial genomes shed light on interconnected biogeochemical processes in an aquifer system.</title>
        <authorList>
            <person name="Anantharaman K."/>
            <person name="Brown C.T."/>
            <person name="Hug L.A."/>
            <person name="Sharon I."/>
            <person name="Castelle C.J."/>
            <person name="Probst A.J."/>
            <person name="Thomas B.C."/>
            <person name="Singh A."/>
            <person name="Wilkins M.J."/>
            <person name="Karaoz U."/>
            <person name="Brodie E.L."/>
            <person name="Williams K.H."/>
            <person name="Hubbard S.S."/>
            <person name="Banfield J.F."/>
        </authorList>
    </citation>
    <scope>NUCLEOTIDE SEQUENCE [LARGE SCALE GENOMIC DNA]</scope>
</reference>